<evidence type="ECO:0000256" key="3">
    <source>
        <dbReference type="ARBA" id="ARBA00023229"/>
    </source>
</evidence>
<name>A0A1D9NZE8_9FIRM</name>
<comment type="pathway">
    <text evidence="4">Isoprenoid biosynthesis; isopentenyl diphosphate biosynthesis via DXP pathway; isopentenyl diphosphate from 1-deoxy-D-xylulose 5-phosphate: step 2/6.</text>
</comment>
<dbReference type="InterPro" id="IPR050088">
    <property type="entry name" value="IspD/TarI_cytidylyltransf_bact"/>
</dbReference>
<dbReference type="Gene3D" id="3.90.550.10">
    <property type="entry name" value="Spore Coat Polysaccharide Biosynthesis Protein SpsA, Chain A"/>
    <property type="match status" value="1"/>
</dbReference>
<keyword evidence="2 4" id="KW-0548">Nucleotidyltransferase</keyword>
<organism evidence="5 6">
    <name type="scientific">Butyrivibrio hungatei</name>
    <dbReference type="NCBI Taxonomy" id="185008"/>
    <lineage>
        <taxon>Bacteria</taxon>
        <taxon>Bacillati</taxon>
        <taxon>Bacillota</taxon>
        <taxon>Clostridia</taxon>
        <taxon>Lachnospirales</taxon>
        <taxon>Lachnospiraceae</taxon>
        <taxon>Butyrivibrio</taxon>
    </lineage>
</organism>
<dbReference type="GO" id="GO:0019288">
    <property type="term" value="P:isopentenyl diphosphate biosynthetic process, methylerythritol 4-phosphate pathway"/>
    <property type="evidence" value="ECO:0007669"/>
    <property type="project" value="UniProtKB-UniRule"/>
</dbReference>
<evidence type="ECO:0000313" key="6">
    <source>
        <dbReference type="Proteomes" id="UP000179284"/>
    </source>
</evidence>
<evidence type="ECO:0000256" key="1">
    <source>
        <dbReference type="ARBA" id="ARBA00022679"/>
    </source>
</evidence>
<keyword evidence="3 4" id="KW-0414">Isoprene biosynthesis</keyword>
<dbReference type="GO" id="GO:0050518">
    <property type="term" value="F:2-C-methyl-D-erythritol 4-phosphate cytidylyltransferase activity"/>
    <property type="evidence" value="ECO:0007669"/>
    <property type="project" value="UniProtKB-UniRule"/>
</dbReference>
<accession>A0A1D9NZE8</accession>
<dbReference type="InterPro" id="IPR029044">
    <property type="entry name" value="Nucleotide-diphossugar_trans"/>
</dbReference>
<dbReference type="PANTHER" id="PTHR32125:SF4">
    <property type="entry name" value="2-C-METHYL-D-ERYTHRITOL 4-PHOSPHATE CYTIDYLYLTRANSFERASE, CHLOROPLASTIC"/>
    <property type="match status" value="1"/>
</dbReference>
<comment type="function">
    <text evidence="4">Catalyzes the formation of 4-diphosphocytidyl-2-C-methyl-D-erythritol from CTP and 2-C-methyl-D-erythritol 4-phosphate (MEP).</text>
</comment>
<dbReference type="Proteomes" id="UP000179284">
    <property type="component" value="Chromosome I"/>
</dbReference>
<dbReference type="EMBL" id="CP017831">
    <property type="protein sequence ID" value="AOZ95591.1"/>
    <property type="molecule type" value="Genomic_DNA"/>
</dbReference>
<gene>
    <name evidence="4" type="primary">ispD</name>
    <name evidence="5" type="ORF">bhn_I0557</name>
</gene>
<dbReference type="UniPathway" id="UPA00056">
    <property type="reaction ID" value="UER00093"/>
</dbReference>
<reference evidence="6" key="1">
    <citation type="submission" date="2016-10" db="EMBL/GenBank/DDBJ databases">
        <title>The complete genome sequence of the rumen bacterium Butyrivibrio hungatei MB2003.</title>
        <authorList>
            <person name="Palevich N."/>
            <person name="Kelly W.J."/>
            <person name="Leahy S.C."/>
            <person name="Altermann E."/>
            <person name="Rakonjac J."/>
            <person name="Attwood G.T."/>
        </authorList>
    </citation>
    <scope>NUCLEOTIDE SEQUENCE [LARGE SCALE GENOMIC DNA]</scope>
    <source>
        <strain evidence="6">MB2003</strain>
    </source>
</reference>
<dbReference type="PANTHER" id="PTHR32125">
    <property type="entry name" value="2-C-METHYL-D-ERYTHRITOL 4-PHOSPHATE CYTIDYLYLTRANSFERASE, CHLOROPLASTIC"/>
    <property type="match status" value="1"/>
</dbReference>
<feature type="site" description="Positions MEP for the nucleophilic attack" evidence="4">
    <location>
        <position position="154"/>
    </location>
</feature>
<dbReference type="FunFam" id="3.90.550.10:FF:000003">
    <property type="entry name" value="2-C-methyl-D-erythritol 4-phosphate cytidylyltransferase"/>
    <property type="match status" value="1"/>
</dbReference>
<protein>
    <recommendedName>
        <fullName evidence="4">2-C-methyl-D-erythritol 4-phosphate cytidylyltransferase</fullName>
        <ecNumber evidence="4">2.7.7.60</ecNumber>
    </recommendedName>
    <alternativeName>
        <fullName evidence="4">4-diphosphocytidyl-2C-methyl-D-erythritol synthase</fullName>
    </alternativeName>
    <alternativeName>
        <fullName evidence="4">MEP cytidylyltransferase</fullName>
        <shortName evidence="4">MCT</shortName>
    </alternativeName>
</protein>
<comment type="catalytic activity">
    <reaction evidence="4">
        <text>2-C-methyl-D-erythritol 4-phosphate + CTP + H(+) = 4-CDP-2-C-methyl-D-erythritol + diphosphate</text>
        <dbReference type="Rhea" id="RHEA:13429"/>
        <dbReference type="ChEBI" id="CHEBI:15378"/>
        <dbReference type="ChEBI" id="CHEBI:33019"/>
        <dbReference type="ChEBI" id="CHEBI:37563"/>
        <dbReference type="ChEBI" id="CHEBI:57823"/>
        <dbReference type="ChEBI" id="CHEBI:58262"/>
        <dbReference type="EC" id="2.7.7.60"/>
    </reaction>
</comment>
<comment type="similarity">
    <text evidence="4">Belongs to the IspD/TarI cytidylyltransferase family. IspD subfamily.</text>
</comment>
<dbReference type="SUPFAM" id="SSF53448">
    <property type="entry name" value="Nucleotide-diphospho-sugar transferases"/>
    <property type="match status" value="1"/>
</dbReference>
<dbReference type="InterPro" id="IPR001228">
    <property type="entry name" value="IspD"/>
</dbReference>
<dbReference type="RefSeq" id="WP_071175357.1">
    <property type="nucleotide sequence ID" value="NZ_CP017831.1"/>
</dbReference>
<dbReference type="NCBIfam" id="TIGR00453">
    <property type="entry name" value="ispD"/>
    <property type="match status" value="1"/>
</dbReference>
<feature type="site" description="Transition state stabilizer" evidence="4">
    <location>
        <position position="15"/>
    </location>
</feature>
<dbReference type="CDD" id="cd02516">
    <property type="entry name" value="CDP-ME_synthetase"/>
    <property type="match status" value="1"/>
</dbReference>
<dbReference type="EC" id="2.7.7.60" evidence="4"/>
<feature type="site" description="Positions MEP for the nucleophilic attack" evidence="4">
    <location>
        <position position="218"/>
    </location>
</feature>
<dbReference type="AlphaFoldDB" id="A0A1D9NZE8"/>
<evidence type="ECO:0000256" key="4">
    <source>
        <dbReference type="HAMAP-Rule" id="MF_00108"/>
    </source>
</evidence>
<dbReference type="HAMAP" id="MF_00108">
    <property type="entry name" value="IspD"/>
    <property type="match status" value="1"/>
</dbReference>
<sequence length="235" mass="26238">MKTVAVVLAAGSGSRMQSDVKKQYMEIGGKPLIYYSLKAFEESVIDDIVLVVSRGDVEYVRKEIVEKFGFQKVTAIVEGGLARYHSVRLGLQAAAPDCDYAFIHDGARPFVTEDIILRGLHAVKEYGACVIGMPVKDTIKIADDKGFASMTPDRDKTWLIQTPQIFSYKMILDLYQRLDREEGELIEKGINITDDAMVVEYFSDKKVKLVEGSYTNIKITTPEDIPAAEAILKNM</sequence>
<feature type="site" description="Transition state stabilizer" evidence="4">
    <location>
        <position position="22"/>
    </location>
</feature>
<evidence type="ECO:0000313" key="5">
    <source>
        <dbReference type="EMBL" id="AOZ95591.1"/>
    </source>
</evidence>
<proteinExistence type="inferred from homology"/>
<dbReference type="KEGG" id="bhu:bhn_I0557"/>
<dbReference type="OrthoDB" id="9806837at2"/>
<keyword evidence="6" id="KW-1185">Reference proteome</keyword>
<dbReference type="InterPro" id="IPR034683">
    <property type="entry name" value="IspD/TarI"/>
</dbReference>
<dbReference type="Pfam" id="PF01128">
    <property type="entry name" value="IspD"/>
    <property type="match status" value="1"/>
</dbReference>
<keyword evidence="1 4" id="KW-0808">Transferase</keyword>
<evidence type="ECO:0000256" key="2">
    <source>
        <dbReference type="ARBA" id="ARBA00022695"/>
    </source>
</evidence>